<name>A0ABZ0RYS3_9BACI</name>
<accession>A0ABZ0RYS3</accession>
<feature type="compositionally biased region" description="Polar residues" evidence="1">
    <location>
        <begin position="14"/>
        <end position="23"/>
    </location>
</feature>
<evidence type="ECO:0000256" key="1">
    <source>
        <dbReference type="SAM" id="MobiDB-lite"/>
    </source>
</evidence>
<evidence type="ECO:0000313" key="2">
    <source>
        <dbReference type="EMBL" id="WPK13392.1"/>
    </source>
</evidence>
<proteinExistence type="predicted"/>
<organism evidence="2 3">
    <name type="scientific">Lysinibacillus louembei</name>
    <dbReference type="NCBI Taxonomy" id="1470088"/>
    <lineage>
        <taxon>Bacteria</taxon>
        <taxon>Bacillati</taxon>
        <taxon>Bacillota</taxon>
        <taxon>Bacilli</taxon>
        <taxon>Bacillales</taxon>
        <taxon>Bacillaceae</taxon>
        <taxon>Lysinibacillus</taxon>
    </lineage>
</organism>
<keyword evidence="3" id="KW-1185">Reference proteome</keyword>
<dbReference type="EMBL" id="CP137624">
    <property type="protein sequence ID" value="WPK13392.1"/>
    <property type="molecule type" value="Genomic_DNA"/>
</dbReference>
<reference evidence="2 3" key="1">
    <citation type="submission" date="2023-09" db="EMBL/GenBank/DDBJ databases">
        <authorList>
            <person name="Page C.A."/>
            <person name="Perez-Diaz I.M."/>
        </authorList>
    </citation>
    <scope>NUCLEOTIDE SEQUENCE [LARGE SCALE GENOMIC DNA]</scope>
    <source>
        <strain evidence="2 3">Ll15</strain>
    </source>
</reference>
<feature type="region of interest" description="Disordered" evidence="1">
    <location>
        <begin position="14"/>
        <end position="37"/>
    </location>
</feature>
<protein>
    <submittedName>
        <fullName evidence="2">Uncharacterized protein</fullName>
    </submittedName>
</protein>
<dbReference type="RefSeq" id="WP_319837916.1">
    <property type="nucleotide sequence ID" value="NZ_CP137624.1"/>
</dbReference>
<dbReference type="Proteomes" id="UP001322664">
    <property type="component" value="Chromosome"/>
</dbReference>
<sequence>MRITQNNLNLSFPTSIVTTNNTGADEAKKSSKTPNELTKEIVQQEISKIQESKTNTGQDNPKAKSILTKFHSGKKLTKEEMEYIRRHAPAMVEHVERVSQEREVVEQSMRMAPSKSDVQMVALSAANQIQKQAKGDDAITRANHLADAKHEYEKTDEYKEKPNTLFERDVHKHRKYKQTKKSTYTYVAATNLYDKFTHSWKREELSIKKK</sequence>
<gene>
    <name evidence="2" type="ORF">R6U77_06870</name>
</gene>
<evidence type="ECO:0000313" key="3">
    <source>
        <dbReference type="Proteomes" id="UP001322664"/>
    </source>
</evidence>